<keyword evidence="8 12" id="KW-0472">Membrane</keyword>
<keyword evidence="3" id="KW-0433">Leucine-rich repeat</keyword>
<evidence type="ECO:0000256" key="2">
    <source>
        <dbReference type="ARBA" id="ARBA00022475"/>
    </source>
</evidence>
<dbReference type="Pfam" id="PF13855">
    <property type="entry name" value="LRR_8"/>
    <property type="match status" value="1"/>
</dbReference>
<dbReference type="OrthoDB" id="6417936at2759"/>
<dbReference type="GO" id="GO:0007189">
    <property type="term" value="P:adenylate cyclase-activating G protein-coupled receptor signaling pathway"/>
    <property type="evidence" value="ECO:0007669"/>
    <property type="project" value="TreeGrafter"/>
</dbReference>
<proteinExistence type="inferred from homology"/>
<keyword evidence="6 12" id="KW-1133">Transmembrane helix</keyword>
<evidence type="ECO:0000256" key="5">
    <source>
        <dbReference type="ARBA" id="ARBA00022737"/>
    </source>
</evidence>
<feature type="transmembrane region" description="Helical" evidence="12">
    <location>
        <begin position="459"/>
        <end position="482"/>
    </location>
</feature>
<feature type="transmembrane region" description="Helical" evidence="12">
    <location>
        <begin position="372"/>
        <end position="403"/>
    </location>
</feature>
<dbReference type="InterPro" id="IPR032675">
    <property type="entry name" value="LRR_dom_sf"/>
</dbReference>
<evidence type="ECO:0000259" key="13">
    <source>
        <dbReference type="PROSITE" id="PS50262"/>
    </source>
</evidence>
<feature type="domain" description="G-protein coupled receptors family 1 profile" evidence="13">
    <location>
        <begin position="218"/>
        <end position="476"/>
    </location>
</feature>
<dbReference type="RefSeq" id="XP_013064152.2">
    <property type="nucleotide sequence ID" value="XM_013208698.2"/>
</dbReference>
<keyword evidence="4 11" id="KW-0812">Transmembrane</keyword>
<dbReference type="SUPFAM" id="SSF81321">
    <property type="entry name" value="Family A G protein-coupled receptor-like"/>
    <property type="match status" value="1"/>
</dbReference>
<dbReference type="GO" id="GO:0005886">
    <property type="term" value="C:plasma membrane"/>
    <property type="evidence" value="ECO:0007669"/>
    <property type="project" value="UniProtKB-SubCell"/>
</dbReference>
<evidence type="ECO:0000256" key="7">
    <source>
        <dbReference type="ARBA" id="ARBA00023040"/>
    </source>
</evidence>
<dbReference type="EnsemblMetazoa" id="BGLB014050-RD">
    <property type="protein sequence ID" value="BGLB014050-PD"/>
    <property type="gene ID" value="BGLB014050"/>
</dbReference>
<keyword evidence="5" id="KW-0677">Repeat</keyword>
<feature type="transmembrane region" description="Helical" evidence="12">
    <location>
        <begin position="328"/>
        <end position="347"/>
    </location>
</feature>
<dbReference type="Pfam" id="PF00001">
    <property type="entry name" value="7tm_1"/>
    <property type="match status" value="1"/>
</dbReference>
<comment type="subcellular location">
    <subcellularLocation>
        <location evidence="1">Cell membrane</location>
        <topology evidence="1">Multi-pass membrane protein</topology>
    </subcellularLocation>
</comment>
<comment type="similarity">
    <text evidence="11">Belongs to the G-protein coupled receptor 1 family.</text>
</comment>
<evidence type="ECO:0000256" key="11">
    <source>
        <dbReference type="RuleBase" id="RU000688"/>
    </source>
</evidence>
<dbReference type="Proteomes" id="UP000076420">
    <property type="component" value="Unassembled WGS sequence"/>
</dbReference>
<dbReference type="EnsemblMetazoa" id="BGLB014050-RE">
    <property type="protein sequence ID" value="BGLB014050-PE"/>
    <property type="gene ID" value="BGLB014050"/>
</dbReference>
<dbReference type="STRING" id="6526.A0A2C9K6F8"/>
<dbReference type="PRINTS" id="PR00237">
    <property type="entry name" value="GPCRRHODOPSN"/>
</dbReference>
<name>A0A2C9K6F8_BIOGL</name>
<feature type="transmembrane region" description="Helical" evidence="12">
    <location>
        <begin position="206"/>
        <end position="228"/>
    </location>
</feature>
<organism evidence="14 15">
    <name type="scientific">Biomphalaria glabrata</name>
    <name type="common">Bloodfluke planorb</name>
    <name type="synonym">Freshwater snail</name>
    <dbReference type="NCBI Taxonomy" id="6526"/>
    <lineage>
        <taxon>Eukaryota</taxon>
        <taxon>Metazoa</taxon>
        <taxon>Spiralia</taxon>
        <taxon>Lophotrochozoa</taxon>
        <taxon>Mollusca</taxon>
        <taxon>Gastropoda</taxon>
        <taxon>Heterobranchia</taxon>
        <taxon>Euthyneura</taxon>
        <taxon>Panpulmonata</taxon>
        <taxon>Hygrophila</taxon>
        <taxon>Lymnaeoidea</taxon>
        <taxon>Planorbidae</taxon>
        <taxon>Biomphalaria</taxon>
    </lineage>
</organism>
<dbReference type="AlphaFoldDB" id="A0A2C9K6F8"/>
<evidence type="ECO:0000313" key="14">
    <source>
        <dbReference type="EnsemblMetazoa" id="BGLB014050-PF"/>
    </source>
</evidence>
<evidence type="ECO:0000313" key="15">
    <source>
        <dbReference type="Proteomes" id="UP000076420"/>
    </source>
</evidence>
<keyword evidence="7 11" id="KW-0297">G-protein coupled receptor</keyword>
<dbReference type="PROSITE" id="PS50262">
    <property type="entry name" value="G_PROTEIN_RECEP_F1_2"/>
    <property type="match status" value="1"/>
</dbReference>
<keyword evidence="2" id="KW-1003">Cell membrane</keyword>
<sequence length="506" mass="57155">MSGMDLGDTWNNIPTALTFNHLLVLLLNKCNISDSFRLPFHSNTVYKLEITNNFLTRLDTNFISNFTNLRILNISNNNQLQIISSSFFKTFQKLKVLDLSWTIITYVNLKMNKQLVFVRLSNTPLNNLKLSPKGEYETIDLKNTNLYNFSLSNSLENISPKLQIFADYAFCCQVYRDPKIPNSLCNSDKPRLSSCDSLIGDMAKRILIWVIATVAIVGNIASLTYSLFFDRANLIKVNFALFVACLNISDLLMGVYLILIASVDIKYRGEYIYHEMSWRQSPLCQLAGVLATMSSETSTLFVSLITVERFISVKYPHGEYRISSMVRYISIGLCFGLGLLLSVIPVMHPSMTLYSNSGMCLGFPLRKSSGPLWAFSVAVFVFFNSILLFLIACGQFLIYRIILKHNARRSSTVRSTNVSLASRLILVALSNLACFLPVSVIGMLVLVNDYKVEEVTYGWIVALALPVNSAINPLLYAAPRIYTSWTVRRQRRSSNPISQRIHTSQL</sequence>
<evidence type="ECO:0000256" key="6">
    <source>
        <dbReference type="ARBA" id="ARBA00022989"/>
    </source>
</evidence>
<feature type="transmembrane region" description="Helical" evidence="12">
    <location>
        <begin position="283"/>
        <end position="307"/>
    </location>
</feature>
<protein>
    <recommendedName>
        <fullName evidence="13">G-protein coupled receptors family 1 profile domain-containing protein</fullName>
    </recommendedName>
</protein>
<dbReference type="Gene3D" id="1.20.1070.10">
    <property type="entry name" value="Rhodopsin 7-helix transmembrane proteins"/>
    <property type="match status" value="1"/>
</dbReference>
<dbReference type="VEuPathDB" id="VectorBase:BGLAX_038668"/>
<evidence type="ECO:0000256" key="9">
    <source>
        <dbReference type="ARBA" id="ARBA00023170"/>
    </source>
</evidence>
<accession>A0A2C9K6F8</accession>
<dbReference type="PANTHER" id="PTHR24372">
    <property type="entry name" value="GLYCOPROTEIN HORMONE RECEPTOR"/>
    <property type="match status" value="1"/>
</dbReference>
<dbReference type="GO" id="GO:0008528">
    <property type="term" value="F:G protein-coupled peptide receptor activity"/>
    <property type="evidence" value="ECO:0007669"/>
    <property type="project" value="TreeGrafter"/>
</dbReference>
<dbReference type="EnsemblMetazoa" id="BGLB014050-RC">
    <property type="protein sequence ID" value="BGLB014050-PC"/>
    <property type="gene ID" value="BGLB014050"/>
</dbReference>
<dbReference type="VEuPathDB" id="VectorBase:BGLB014050"/>
<dbReference type="EnsemblMetazoa" id="BGLB014050-RF">
    <property type="protein sequence ID" value="BGLB014050-PF"/>
    <property type="gene ID" value="BGLB014050"/>
</dbReference>
<evidence type="ECO:0000256" key="1">
    <source>
        <dbReference type="ARBA" id="ARBA00004651"/>
    </source>
</evidence>
<evidence type="ECO:0000256" key="10">
    <source>
        <dbReference type="ARBA" id="ARBA00023224"/>
    </source>
</evidence>
<evidence type="ECO:0000256" key="12">
    <source>
        <dbReference type="SAM" id="Phobius"/>
    </source>
</evidence>
<dbReference type="Gene3D" id="3.80.10.10">
    <property type="entry name" value="Ribonuclease Inhibitor"/>
    <property type="match status" value="1"/>
</dbReference>
<feature type="transmembrane region" description="Helical" evidence="12">
    <location>
        <begin position="240"/>
        <end position="263"/>
    </location>
</feature>
<dbReference type="PANTHER" id="PTHR24372:SF77">
    <property type="entry name" value="G-PROTEIN COUPLED RECEPTORS FAMILY 1 PROFILE DOMAIN-CONTAINING PROTEIN"/>
    <property type="match status" value="1"/>
</dbReference>
<gene>
    <name evidence="14" type="primary">106053196</name>
</gene>
<evidence type="ECO:0000256" key="4">
    <source>
        <dbReference type="ARBA" id="ARBA00022692"/>
    </source>
</evidence>
<keyword evidence="9 11" id="KW-0675">Receptor</keyword>
<evidence type="ECO:0000256" key="8">
    <source>
        <dbReference type="ARBA" id="ARBA00023136"/>
    </source>
</evidence>
<dbReference type="InterPro" id="IPR000276">
    <property type="entry name" value="GPCR_Rhodpsn"/>
</dbReference>
<dbReference type="GO" id="GO:0009755">
    <property type="term" value="P:hormone-mediated signaling pathway"/>
    <property type="evidence" value="ECO:0007669"/>
    <property type="project" value="TreeGrafter"/>
</dbReference>
<reference evidence="14" key="1">
    <citation type="submission" date="2020-05" db="UniProtKB">
        <authorList>
            <consortium name="EnsemblMetazoa"/>
        </authorList>
    </citation>
    <scope>IDENTIFICATION</scope>
    <source>
        <strain evidence="14">BB02</strain>
    </source>
</reference>
<dbReference type="InterPro" id="IPR017452">
    <property type="entry name" value="GPCR_Rhodpsn_7TM"/>
</dbReference>
<feature type="transmembrane region" description="Helical" evidence="12">
    <location>
        <begin position="424"/>
        <end position="447"/>
    </location>
</feature>
<evidence type="ECO:0000256" key="3">
    <source>
        <dbReference type="ARBA" id="ARBA00022614"/>
    </source>
</evidence>
<dbReference type="PROSITE" id="PS00237">
    <property type="entry name" value="G_PROTEIN_RECEP_F1_1"/>
    <property type="match status" value="1"/>
</dbReference>
<dbReference type="InterPro" id="IPR001611">
    <property type="entry name" value="Leu-rich_rpt"/>
</dbReference>
<dbReference type="KEGG" id="bgt:106053196"/>
<keyword evidence="10 11" id="KW-0807">Transducer</keyword>
<dbReference type="SUPFAM" id="SSF52058">
    <property type="entry name" value="L domain-like"/>
    <property type="match status" value="1"/>
</dbReference>